<dbReference type="KEGG" id="pgu:PGUG_02865"/>
<dbReference type="STRING" id="294746.A5DHW4"/>
<dbReference type="VEuPathDB" id="FungiDB:PGUG_02865"/>
<dbReference type="eggNOG" id="ENOG502SBAB">
    <property type="taxonomic scope" value="Eukaryota"/>
</dbReference>
<dbReference type="InterPro" id="IPR038279">
    <property type="entry name" value="Ndc10_dom2_sf"/>
</dbReference>
<feature type="region of interest" description="Disordered" evidence="1">
    <location>
        <begin position="380"/>
        <end position="401"/>
    </location>
</feature>
<dbReference type="GeneID" id="5126485"/>
<dbReference type="RefSeq" id="XP_001485136.2">
    <property type="nucleotide sequence ID" value="XM_001485086.1"/>
</dbReference>
<dbReference type="InterPro" id="IPR031872">
    <property type="entry name" value="NDC10_II"/>
</dbReference>
<dbReference type="Gene3D" id="1.10.443.20">
    <property type="entry name" value="Centromere DNA-binding protein complex CBF3 subunit, domain 2"/>
    <property type="match status" value="1"/>
</dbReference>
<name>A5DHW4_PICGU</name>
<dbReference type="OrthoDB" id="4016214at2759"/>
<dbReference type="Proteomes" id="UP000001997">
    <property type="component" value="Unassembled WGS sequence"/>
</dbReference>
<evidence type="ECO:0000313" key="4">
    <source>
        <dbReference type="Proteomes" id="UP000001997"/>
    </source>
</evidence>
<dbReference type="EMBL" id="CH408157">
    <property type="protein sequence ID" value="EDK38767.2"/>
    <property type="molecule type" value="Genomic_DNA"/>
</dbReference>
<evidence type="ECO:0000259" key="2">
    <source>
        <dbReference type="Pfam" id="PF16787"/>
    </source>
</evidence>
<protein>
    <recommendedName>
        <fullName evidence="2">Ndc10 domain-containing protein</fullName>
    </recommendedName>
</protein>
<dbReference type="GO" id="GO:0003677">
    <property type="term" value="F:DNA binding"/>
    <property type="evidence" value="ECO:0007669"/>
    <property type="project" value="InterPro"/>
</dbReference>
<organism evidence="3 4">
    <name type="scientific">Meyerozyma guilliermondii (strain ATCC 6260 / CBS 566 / DSM 6381 / JCM 1539 / NBRC 10279 / NRRL Y-324)</name>
    <name type="common">Yeast</name>
    <name type="synonym">Candida guilliermondii</name>
    <dbReference type="NCBI Taxonomy" id="294746"/>
    <lineage>
        <taxon>Eukaryota</taxon>
        <taxon>Fungi</taxon>
        <taxon>Dikarya</taxon>
        <taxon>Ascomycota</taxon>
        <taxon>Saccharomycotina</taxon>
        <taxon>Pichiomycetes</taxon>
        <taxon>Debaryomycetaceae</taxon>
        <taxon>Meyerozyma</taxon>
    </lineage>
</organism>
<dbReference type="InParanoid" id="A5DHW4"/>
<evidence type="ECO:0000256" key="1">
    <source>
        <dbReference type="SAM" id="MobiDB-lite"/>
    </source>
</evidence>
<sequence>MAYGQELQHGKKHHAWRHITPPSQRIAHTVCITEMGSSEPYLRKLNAMFLASMTVSRSNSINSDESINDISDDSRYHQLLKPLWECDTDEVKPHTCLRTLVNFSLGHSFLFPSGQRREVCIADMRTYELEQQGSKSCPIALIITTNNSTTSNGPQYAGCLRARDVDKCPVASIAMYLFSRYHIADAYGNTESGPDFSSAEKFRNIKLMKGSNSSQAMSYSQQHKSAAKAVELAGLKDSKNFSLPKLLTTNRDEDLTRNDRPHSVNLNNLPQQIIYKLAGFERGCDYDIGRDRLDPPQEVLKQIFPFIDGDITIEDPSLLHVRSLFLYLRHVLVQDMVLLKHRYPNNPVSQHPFFNTPSFNFYASRVNETMALGIDMYSSPSPESSPFSSPEPRTHSVSPSTLSQYDAVGRRMVRLQQDHYLRLQRYMRHQDWAIRQQSQQLQKIQEALNGVQILHSARSNGTSGMAEQSLRSIATSLKDLSRCSFDSCQGIKELNKTVEQNCQKLTQFVEERKSMEVPTFDNEEFATKRNAVLHRRLSRSAATLYEMWDDFKSLEKELYANGISTTEWLKVHGSSERQFRHTRMKIIRFVEQEASRRNLPVEQVKHMLYEKMRNRQRPWTIDEVQRQLTAGRRIDL</sequence>
<proteinExistence type="predicted"/>
<gene>
    <name evidence="3" type="ORF">PGUG_02865</name>
</gene>
<feature type="compositionally biased region" description="Low complexity" evidence="1">
    <location>
        <begin position="380"/>
        <end position="391"/>
    </location>
</feature>
<feature type="domain" description="Ndc10" evidence="2">
    <location>
        <begin position="89"/>
        <end position="359"/>
    </location>
</feature>
<evidence type="ECO:0000313" key="3">
    <source>
        <dbReference type="EMBL" id="EDK38767.2"/>
    </source>
</evidence>
<keyword evidence="4" id="KW-1185">Reference proteome</keyword>
<accession>A5DHW4</accession>
<dbReference type="HOGENOM" id="CLU_387313_0_0_1"/>
<dbReference type="Pfam" id="PF16787">
    <property type="entry name" value="NDC10_II"/>
    <property type="match status" value="1"/>
</dbReference>
<dbReference type="OMA" id="MWDDFKG"/>
<dbReference type="AlphaFoldDB" id="A5DHW4"/>
<reference evidence="3 4" key="1">
    <citation type="journal article" date="2009" name="Nature">
        <title>Evolution of pathogenicity and sexual reproduction in eight Candida genomes.</title>
        <authorList>
            <person name="Butler G."/>
            <person name="Rasmussen M.D."/>
            <person name="Lin M.F."/>
            <person name="Santos M.A."/>
            <person name="Sakthikumar S."/>
            <person name="Munro C.A."/>
            <person name="Rheinbay E."/>
            <person name="Grabherr M."/>
            <person name="Forche A."/>
            <person name="Reedy J.L."/>
            <person name="Agrafioti I."/>
            <person name="Arnaud M.B."/>
            <person name="Bates S."/>
            <person name="Brown A.J."/>
            <person name="Brunke S."/>
            <person name="Costanzo M.C."/>
            <person name="Fitzpatrick D.A."/>
            <person name="de Groot P.W."/>
            <person name="Harris D."/>
            <person name="Hoyer L.L."/>
            <person name="Hube B."/>
            <person name="Klis F.M."/>
            <person name="Kodira C."/>
            <person name="Lennard N."/>
            <person name="Logue M.E."/>
            <person name="Martin R."/>
            <person name="Neiman A.M."/>
            <person name="Nikolaou E."/>
            <person name="Quail M.A."/>
            <person name="Quinn J."/>
            <person name="Santos M.C."/>
            <person name="Schmitzberger F.F."/>
            <person name="Sherlock G."/>
            <person name="Shah P."/>
            <person name="Silverstein K.A."/>
            <person name="Skrzypek M.S."/>
            <person name="Soll D."/>
            <person name="Staggs R."/>
            <person name="Stansfield I."/>
            <person name="Stumpf M.P."/>
            <person name="Sudbery P.E."/>
            <person name="Srikantha T."/>
            <person name="Zeng Q."/>
            <person name="Berman J."/>
            <person name="Berriman M."/>
            <person name="Heitman J."/>
            <person name="Gow N.A."/>
            <person name="Lorenz M.C."/>
            <person name="Birren B.W."/>
            <person name="Kellis M."/>
            <person name="Cuomo C.A."/>
        </authorList>
    </citation>
    <scope>NUCLEOTIDE SEQUENCE [LARGE SCALE GENOMIC DNA]</scope>
    <source>
        <strain evidence="4">ATCC 6260 / CBS 566 / DSM 6381 / JCM 1539 / NBRC 10279 / NRRL Y-324</strain>
    </source>
</reference>